<comment type="catalytic activity">
    <reaction evidence="1 4 5">
        <text>[protein]-peptidylproline (omega=180) = [protein]-peptidylproline (omega=0)</text>
        <dbReference type="Rhea" id="RHEA:16237"/>
        <dbReference type="Rhea" id="RHEA-COMP:10747"/>
        <dbReference type="Rhea" id="RHEA-COMP:10748"/>
        <dbReference type="ChEBI" id="CHEBI:83833"/>
        <dbReference type="ChEBI" id="CHEBI:83834"/>
        <dbReference type="EC" id="5.2.1.8"/>
    </reaction>
</comment>
<feature type="compositionally biased region" description="Basic and acidic residues" evidence="6">
    <location>
        <begin position="124"/>
        <end position="136"/>
    </location>
</feature>
<dbReference type="InterPro" id="IPR001179">
    <property type="entry name" value="PPIase_FKBP_dom"/>
</dbReference>
<organism evidence="8">
    <name type="scientific">Lutzomyia longipalpis</name>
    <name type="common">Sand fly</name>
    <dbReference type="NCBI Taxonomy" id="7200"/>
    <lineage>
        <taxon>Eukaryota</taxon>
        <taxon>Metazoa</taxon>
        <taxon>Ecdysozoa</taxon>
        <taxon>Arthropoda</taxon>
        <taxon>Hexapoda</taxon>
        <taxon>Insecta</taxon>
        <taxon>Pterygota</taxon>
        <taxon>Neoptera</taxon>
        <taxon>Endopterygota</taxon>
        <taxon>Diptera</taxon>
        <taxon>Nematocera</taxon>
        <taxon>Psychodoidea</taxon>
        <taxon>Psychodidae</taxon>
        <taxon>Lutzomyia</taxon>
        <taxon>Lutzomyia</taxon>
    </lineage>
</organism>
<keyword evidence="3 4" id="KW-0413">Isomerase</keyword>
<dbReference type="Pfam" id="PF00254">
    <property type="entry name" value="FKBP_C"/>
    <property type="match status" value="1"/>
</dbReference>
<feature type="compositionally biased region" description="Acidic residues" evidence="6">
    <location>
        <begin position="94"/>
        <end position="116"/>
    </location>
</feature>
<dbReference type="PROSITE" id="PS50059">
    <property type="entry name" value="FKBP_PPIASE"/>
    <property type="match status" value="1"/>
</dbReference>
<proteinExistence type="inferred from homology"/>
<keyword evidence="2 4" id="KW-0697">Rotamase</keyword>
<name>A0A7G3AC70_LUTLO</name>
<comment type="similarity">
    <text evidence="4">Belongs to the FKBP-type PPIase family.</text>
</comment>
<dbReference type="InterPro" id="IPR041232">
    <property type="entry name" value="NPL"/>
</dbReference>
<evidence type="ECO:0000256" key="4">
    <source>
        <dbReference type="PIRNR" id="PIRNR001473"/>
    </source>
</evidence>
<evidence type="ECO:0000256" key="5">
    <source>
        <dbReference type="PROSITE-ProRule" id="PRU00277"/>
    </source>
</evidence>
<feature type="domain" description="PPIase FKBP-type" evidence="7">
    <location>
        <begin position="272"/>
        <end position="360"/>
    </location>
</feature>
<dbReference type="AlphaFoldDB" id="A0A7G3AC70"/>
<accession>A0A7G3AC70</accession>
<dbReference type="PANTHER" id="PTHR43811">
    <property type="entry name" value="FKBP-TYPE PEPTIDYL-PROLYL CIS-TRANS ISOMERASE FKPA"/>
    <property type="match status" value="1"/>
</dbReference>
<dbReference type="Pfam" id="PF17800">
    <property type="entry name" value="NPL"/>
    <property type="match status" value="1"/>
</dbReference>
<dbReference type="InterPro" id="IPR046357">
    <property type="entry name" value="PPIase_dom_sf"/>
</dbReference>
<evidence type="ECO:0000256" key="3">
    <source>
        <dbReference type="ARBA" id="ARBA00023235"/>
    </source>
</evidence>
<dbReference type="EC" id="5.2.1.8" evidence="4"/>
<feature type="compositionally biased region" description="Low complexity" evidence="6">
    <location>
        <begin position="236"/>
        <end position="253"/>
    </location>
</feature>
<evidence type="ECO:0000259" key="7">
    <source>
        <dbReference type="PROSITE" id="PS50059"/>
    </source>
</evidence>
<protein>
    <recommendedName>
        <fullName evidence="4">FK506-binding protein</fullName>
        <ecNumber evidence="4">5.2.1.8</ecNumber>
    </recommendedName>
</protein>
<dbReference type="GO" id="GO:0000785">
    <property type="term" value="C:chromatin"/>
    <property type="evidence" value="ECO:0007669"/>
    <property type="project" value="TreeGrafter"/>
</dbReference>
<dbReference type="GO" id="GO:0005730">
    <property type="term" value="C:nucleolus"/>
    <property type="evidence" value="ECO:0007669"/>
    <property type="project" value="TreeGrafter"/>
</dbReference>
<feature type="compositionally biased region" description="Acidic residues" evidence="6">
    <location>
        <begin position="142"/>
        <end position="190"/>
    </location>
</feature>
<dbReference type="PANTHER" id="PTHR43811:SF19">
    <property type="entry name" value="39 KDA FK506-BINDING NUCLEAR PROTEIN"/>
    <property type="match status" value="1"/>
</dbReference>
<dbReference type="GO" id="GO:0003755">
    <property type="term" value="F:peptidyl-prolyl cis-trans isomerase activity"/>
    <property type="evidence" value="ECO:0007669"/>
    <property type="project" value="UniProtKB-KW"/>
</dbReference>
<reference evidence="8" key="1">
    <citation type="journal article" date="2020" name="BMC">
        <title>Leishmania infection induces a limited differential gene expression in the sand fly midgut.</title>
        <authorList>
            <person name="Coutinho-Abreu I.V."/>
            <person name="Serafim T.D."/>
            <person name="Meneses C."/>
            <person name="Kamhawi S."/>
            <person name="Oliveira F."/>
            <person name="Valenzuela J.G."/>
        </authorList>
    </citation>
    <scope>NUCLEOTIDE SEQUENCE</scope>
    <source>
        <strain evidence="8">Jacobina</strain>
        <tissue evidence="8">Midgut</tissue>
    </source>
</reference>
<dbReference type="EMBL" id="GITU01000103">
    <property type="protein sequence ID" value="MBC1168806.1"/>
    <property type="molecule type" value="Transcribed_RNA"/>
</dbReference>
<dbReference type="FunFam" id="3.10.50.40:FF:000006">
    <property type="entry name" value="Peptidyl-prolyl cis-trans isomerase"/>
    <property type="match status" value="1"/>
</dbReference>
<feature type="region of interest" description="Disordered" evidence="6">
    <location>
        <begin position="89"/>
        <end position="253"/>
    </location>
</feature>
<sequence>MVFGLVLTPNKKYSQTVEKDYQLSNAALDTRTCGQGDTQLMVTVEKNTYLLCTLNKEHPQCTLDLQVSEGEKIGFCSMGTGTIHLVGYMLPDDPMGDDFEGDEESDASEEEDEDTEVPQLVPIEGKKGKNVKKEKPASPAQEDSDDDEEDDDDDDDAEDDDQDDDSEGGEEEEDDDDDEEEEDDDSDEEPQPQKKAKLDVKQNGLENGTAQPKSKKELKKQKKQEAQQKKDKPEGQQKQQQQQQKGGKKQVLQGGVVIEDLKVGDGPEAKSKQKVSVYYEGRLKSNNKVFDSCKSGNGFKFTIGRGEVIRGWEVGVAGMKVGSKRRITCPPQMAYGAKGSPPVIPPNSTLVFDVELRQVKN</sequence>
<evidence type="ECO:0000256" key="6">
    <source>
        <dbReference type="SAM" id="MobiDB-lite"/>
    </source>
</evidence>
<evidence type="ECO:0000256" key="1">
    <source>
        <dbReference type="ARBA" id="ARBA00000971"/>
    </source>
</evidence>
<dbReference type="VEuPathDB" id="VectorBase:LLONM1_007325"/>
<dbReference type="Gene3D" id="2.60.120.340">
    <property type="entry name" value="Nucleoplasmin core domain"/>
    <property type="match status" value="1"/>
</dbReference>
<dbReference type="InterPro" id="IPR023566">
    <property type="entry name" value="PPIase_Fpr3/Fpr4-like"/>
</dbReference>
<feature type="compositionally biased region" description="Basic and acidic residues" evidence="6">
    <location>
        <begin position="223"/>
        <end position="235"/>
    </location>
</feature>
<evidence type="ECO:0000313" key="8">
    <source>
        <dbReference type="EMBL" id="MBC1168806.1"/>
    </source>
</evidence>
<dbReference type="PIRSF" id="PIRSF001473">
    <property type="entry name" value="FK506-bp_FPR3"/>
    <property type="match status" value="1"/>
</dbReference>
<dbReference type="SUPFAM" id="SSF54534">
    <property type="entry name" value="FKBP-like"/>
    <property type="match status" value="1"/>
</dbReference>
<dbReference type="Gene3D" id="3.10.50.40">
    <property type="match status" value="1"/>
</dbReference>
<evidence type="ECO:0000256" key="2">
    <source>
        <dbReference type="ARBA" id="ARBA00023110"/>
    </source>
</evidence>